<evidence type="ECO:0000313" key="4">
    <source>
        <dbReference type="Proteomes" id="UP000244005"/>
    </source>
</evidence>
<sequence>MMITNNYNTDKLLKVKQIHRHYKMSTPRKRTEIGTLHCAALRSGYFSSDGLFFQFAKYPYGDMKSPFERVVWYVKSLVHVSVGFRFQASAIQALQEAVEMYMVHLFEDTNLAAIHGNRVTIQPKDPMGLFSKEMGSFNISLIY</sequence>
<comment type="similarity">
    <text evidence="1">Belongs to the histone H3 family.</text>
</comment>
<dbReference type="GO" id="GO:0000786">
    <property type="term" value="C:nucleosome"/>
    <property type="evidence" value="ECO:0007669"/>
    <property type="project" value="InterPro"/>
</dbReference>
<dbReference type="Proteomes" id="UP000244005">
    <property type="component" value="Unassembled WGS sequence"/>
</dbReference>
<evidence type="ECO:0000256" key="1">
    <source>
        <dbReference type="ARBA" id="ARBA00010343"/>
    </source>
</evidence>
<proteinExistence type="inferred from homology"/>
<evidence type="ECO:0000259" key="2">
    <source>
        <dbReference type="Pfam" id="PF00125"/>
    </source>
</evidence>
<reference evidence="4" key="1">
    <citation type="journal article" date="2017" name="Cell">
        <title>Insights into land plant evolution garnered from the Marchantia polymorpha genome.</title>
        <authorList>
            <person name="Bowman J.L."/>
            <person name="Kohchi T."/>
            <person name="Yamato K.T."/>
            <person name="Jenkins J."/>
            <person name="Shu S."/>
            <person name="Ishizaki K."/>
            <person name="Yamaoka S."/>
            <person name="Nishihama R."/>
            <person name="Nakamura Y."/>
            <person name="Berger F."/>
            <person name="Adam C."/>
            <person name="Aki S.S."/>
            <person name="Althoff F."/>
            <person name="Araki T."/>
            <person name="Arteaga-Vazquez M.A."/>
            <person name="Balasubrmanian S."/>
            <person name="Barry K."/>
            <person name="Bauer D."/>
            <person name="Boehm C.R."/>
            <person name="Briginshaw L."/>
            <person name="Caballero-Perez J."/>
            <person name="Catarino B."/>
            <person name="Chen F."/>
            <person name="Chiyoda S."/>
            <person name="Chovatia M."/>
            <person name="Davies K.M."/>
            <person name="Delmans M."/>
            <person name="Demura T."/>
            <person name="Dierschke T."/>
            <person name="Dolan L."/>
            <person name="Dorantes-Acosta A.E."/>
            <person name="Eklund D.M."/>
            <person name="Florent S.N."/>
            <person name="Flores-Sandoval E."/>
            <person name="Fujiyama A."/>
            <person name="Fukuzawa H."/>
            <person name="Galik B."/>
            <person name="Grimanelli D."/>
            <person name="Grimwood J."/>
            <person name="Grossniklaus U."/>
            <person name="Hamada T."/>
            <person name="Haseloff J."/>
            <person name="Hetherington A.J."/>
            <person name="Higo A."/>
            <person name="Hirakawa Y."/>
            <person name="Hundley H.N."/>
            <person name="Ikeda Y."/>
            <person name="Inoue K."/>
            <person name="Inoue S.I."/>
            <person name="Ishida S."/>
            <person name="Jia Q."/>
            <person name="Kakita M."/>
            <person name="Kanazawa T."/>
            <person name="Kawai Y."/>
            <person name="Kawashima T."/>
            <person name="Kennedy M."/>
            <person name="Kinose K."/>
            <person name="Kinoshita T."/>
            <person name="Kohara Y."/>
            <person name="Koide E."/>
            <person name="Komatsu K."/>
            <person name="Kopischke S."/>
            <person name="Kubo M."/>
            <person name="Kyozuka J."/>
            <person name="Lagercrantz U."/>
            <person name="Lin S.S."/>
            <person name="Lindquist E."/>
            <person name="Lipzen A.M."/>
            <person name="Lu C.W."/>
            <person name="De Luna E."/>
            <person name="Martienssen R.A."/>
            <person name="Minamino N."/>
            <person name="Mizutani M."/>
            <person name="Mizutani M."/>
            <person name="Mochizuki N."/>
            <person name="Monte I."/>
            <person name="Mosher R."/>
            <person name="Nagasaki H."/>
            <person name="Nakagami H."/>
            <person name="Naramoto S."/>
            <person name="Nishitani K."/>
            <person name="Ohtani M."/>
            <person name="Okamoto T."/>
            <person name="Okumura M."/>
            <person name="Phillips J."/>
            <person name="Pollak B."/>
            <person name="Reinders A."/>
            <person name="Rovekamp M."/>
            <person name="Sano R."/>
            <person name="Sawa S."/>
            <person name="Schmid M.W."/>
            <person name="Shirakawa M."/>
            <person name="Solano R."/>
            <person name="Spunde A."/>
            <person name="Suetsugu N."/>
            <person name="Sugano S."/>
            <person name="Sugiyama A."/>
            <person name="Sun R."/>
            <person name="Suzuki Y."/>
            <person name="Takenaka M."/>
            <person name="Takezawa D."/>
            <person name="Tomogane H."/>
            <person name="Tsuzuki M."/>
            <person name="Ueda T."/>
            <person name="Umeda M."/>
            <person name="Ward J.M."/>
            <person name="Watanabe Y."/>
            <person name="Yazaki K."/>
            <person name="Yokoyama R."/>
            <person name="Yoshitake Y."/>
            <person name="Yotsui I."/>
            <person name="Zachgo S."/>
            <person name="Schmutz J."/>
        </authorList>
    </citation>
    <scope>NUCLEOTIDE SEQUENCE [LARGE SCALE GENOMIC DNA]</scope>
    <source>
        <strain evidence="4">Tak-1</strain>
    </source>
</reference>
<dbReference type="GO" id="GO:0003677">
    <property type="term" value="F:DNA binding"/>
    <property type="evidence" value="ECO:0007669"/>
    <property type="project" value="InterPro"/>
</dbReference>
<name>A0A2R6XAV2_MARPO</name>
<dbReference type="InterPro" id="IPR007125">
    <property type="entry name" value="H2A/H2B/H3"/>
</dbReference>
<organism evidence="3 4">
    <name type="scientific">Marchantia polymorpha</name>
    <name type="common">Common liverwort</name>
    <name type="synonym">Marchantia aquatica</name>
    <dbReference type="NCBI Taxonomy" id="3197"/>
    <lineage>
        <taxon>Eukaryota</taxon>
        <taxon>Viridiplantae</taxon>
        <taxon>Streptophyta</taxon>
        <taxon>Embryophyta</taxon>
        <taxon>Marchantiophyta</taxon>
        <taxon>Marchantiopsida</taxon>
        <taxon>Marchantiidae</taxon>
        <taxon>Marchantiales</taxon>
        <taxon>Marchantiaceae</taxon>
        <taxon>Marchantia</taxon>
    </lineage>
</organism>
<accession>A0A2R6XAV2</accession>
<dbReference type="OrthoDB" id="420022at2759"/>
<dbReference type="Gramene" id="Mp2g12710.1">
    <property type="protein sequence ID" value="Mp2g12710.1.cds"/>
    <property type="gene ID" value="Mp2g12710"/>
</dbReference>
<dbReference type="SMART" id="SM00428">
    <property type="entry name" value="H3"/>
    <property type="match status" value="1"/>
</dbReference>
<keyword evidence="4" id="KW-1185">Reference proteome</keyword>
<protein>
    <recommendedName>
        <fullName evidence="2">Core Histone H2A/H2B/H3 domain-containing protein</fullName>
    </recommendedName>
</protein>
<dbReference type="EMBL" id="KZ772698">
    <property type="protein sequence ID" value="PTQ43227.1"/>
    <property type="molecule type" value="Genomic_DNA"/>
</dbReference>
<dbReference type="InterPro" id="IPR000164">
    <property type="entry name" value="Histone_H3/CENP-A"/>
</dbReference>
<evidence type="ECO:0000313" key="3">
    <source>
        <dbReference type="EMBL" id="PTQ43227.1"/>
    </source>
</evidence>
<dbReference type="InterPro" id="IPR009072">
    <property type="entry name" value="Histone-fold"/>
</dbReference>
<dbReference type="SUPFAM" id="SSF47113">
    <property type="entry name" value="Histone-fold"/>
    <property type="match status" value="1"/>
</dbReference>
<feature type="domain" description="Core Histone H2A/H2B/H3" evidence="2">
    <location>
        <begin position="64"/>
        <end position="125"/>
    </location>
</feature>
<dbReference type="PANTHER" id="PTHR11426">
    <property type="entry name" value="HISTONE H3"/>
    <property type="match status" value="1"/>
</dbReference>
<dbReference type="PRINTS" id="PR00622">
    <property type="entry name" value="HISTONEH3"/>
</dbReference>
<gene>
    <name evidence="3" type="ORF">MARPO_0026s0100</name>
</gene>
<dbReference type="GO" id="GO:0046982">
    <property type="term" value="F:protein heterodimerization activity"/>
    <property type="evidence" value="ECO:0007669"/>
    <property type="project" value="InterPro"/>
</dbReference>
<dbReference type="Pfam" id="PF00125">
    <property type="entry name" value="Histone"/>
    <property type="match status" value="1"/>
</dbReference>
<dbReference type="GO" id="GO:0030527">
    <property type="term" value="F:structural constituent of chromatin"/>
    <property type="evidence" value="ECO:0007669"/>
    <property type="project" value="InterPro"/>
</dbReference>
<dbReference type="AlphaFoldDB" id="A0A2R6XAV2"/>
<dbReference type="Gene3D" id="1.10.20.10">
    <property type="entry name" value="Histone, subunit A"/>
    <property type="match status" value="1"/>
</dbReference>